<dbReference type="Proteomes" id="UP000794436">
    <property type="component" value="Unassembled WGS sequence"/>
</dbReference>
<feature type="transmembrane region" description="Helical" evidence="2">
    <location>
        <begin position="46"/>
        <end position="65"/>
    </location>
</feature>
<dbReference type="InterPro" id="IPR002528">
    <property type="entry name" value="MATE_fam"/>
</dbReference>
<sequence>MAGKRVVAVDSDVDLKTLAMLLTEEERQAVLEDARTPLMEFVKQEASGMVVMSMPLIFVVLVEQLPNVAMMAMLGQIDPVHSTEILAACGIAGIFQTVVLSGVVSGLGGALDTVCAQAYGAKRYAEF</sequence>
<feature type="transmembrane region" description="Helical" evidence="2">
    <location>
        <begin position="85"/>
        <end position="104"/>
    </location>
</feature>
<dbReference type="GO" id="GO:0042910">
    <property type="term" value="F:xenobiotic transmembrane transporter activity"/>
    <property type="evidence" value="ECO:0007669"/>
    <property type="project" value="InterPro"/>
</dbReference>
<keyword evidence="2" id="KW-1133">Transmembrane helix</keyword>
<organism evidence="3 4">
    <name type="scientific">Pythium oligandrum</name>
    <name type="common">Mycoparasitic fungus</name>
    <dbReference type="NCBI Taxonomy" id="41045"/>
    <lineage>
        <taxon>Eukaryota</taxon>
        <taxon>Sar</taxon>
        <taxon>Stramenopiles</taxon>
        <taxon>Oomycota</taxon>
        <taxon>Peronosporomycetes</taxon>
        <taxon>Pythiales</taxon>
        <taxon>Pythiaceae</taxon>
        <taxon>Pythium</taxon>
    </lineage>
</organism>
<name>A0A8K1FMH8_PYTOL</name>
<dbReference type="EMBL" id="SPLM01000072">
    <property type="protein sequence ID" value="TMW63673.1"/>
    <property type="molecule type" value="Genomic_DNA"/>
</dbReference>
<gene>
    <name evidence="3" type="ORF">Poli38472_002614</name>
</gene>
<reference evidence="3" key="1">
    <citation type="submission" date="2019-03" db="EMBL/GenBank/DDBJ databases">
        <title>Long read genome sequence of the mycoparasitic Pythium oligandrum ATCC 38472 isolated from sugarbeet rhizosphere.</title>
        <authorList>
            <person name="Gaulin E."/>
        </authorList>
    </citation>
    <scope>NUCLEOTIDE SEQUENCE</scope>
    <source>
        <strain evidence="3">ATCC 38472_TT</strain>
    </source>
</reference>
<comment type="caution">
    <text evidence="3">The sequence shown here is derived from an EMBL/GenBank/DDBJ whole genome shotgun (WGS) entry which is preliminary data.</text>
</comment>
<comment type="similarity">
    <text evidence="1">Belongs to the multi antimicrobial extrusion (MATE) (TC 2.A.66.1) family.</text>
</comment>
<evidence type="ECO:0000256" key="2">
    <source>
        <dbReference type="SAM" id="Phobius"/>
    </source>
</evidence>
<accession>A0A8K1FMH8</accession>
<dbReference type="GO" id="GO:0016020">
    <property type="term" value="C:membrane"/>
    <property type="evidence" value="ECO:0007669"/>
    <property type="project" value="InterPro"/>
</dbReference>
<keyword evidence="4" id="KW-1185">Reference proteome</keyword>
<evidence type="ECO:0000313" key="3">
    <source>
        <dbReference type="EMBL" id="TMW63673.1"/>
    </source>
</evidence>
<keyword evidence="2" id="KW-0812">Transmembrane</keyword>
<proteinExistence type="inferred from homology"/>
<dbReference type="OrthoDB" id="2126698at2759"/>
<dbReference type="AlphaFoldDB" id="A0A8K1FMH8"/>
<protein>
    <submittedName>
        <fullName evidence="3">Uncharacterized protein</fullName>
    </submittedName>
</protein>
<keyword evidence="2" id="KW-0472">Membrane</keyword>
<evidence type="ECO:0000313" key="4">
    <source>
        <dbReference type="Proteomes" id="UP000794436"/>
    </source>
</evidence>
<evidence type="ECO:0000256" key="1">
    <source>
        <dbReference type="ARBA" id="ARBA00010199"/>
    </source>
</evidence>
<dbReference type="Pfam" id="PF01554">
    <property type="entry name" value="MatE"/>
    <property type="match status" value="1"/>
</dbReference>
<dbReference type="GO" id="GO:0015297">
    <property type="term" value="F:antiporter activity"/>
    <property type="evidence" value="ECO:0007669"/>
    <property type="project" value="InterPro"/>
</dbReference>